<evidence type="ECO:0000256" key="4">
    <source>
        <dbReference type="PROSITE-ProRule" id="PRU01248"/>
    </source>
</evidence>
<name>L9WM93_9EURY</name>
<dbReference type="InterPro" id="IPR050090">
    <property type="entry name" value="Tyrosine_recombinase_XerCD"/>
</dbReference>
<keyword evidence="3" id="KW-0233">DNA recombination</keyword>
<dbReference type="PROSITE" id="PS51898">
    <property type="entry name" value="TYR_RECOMBINASE"/>
    <property type="match status" value="1"/>
</dbReference>
<feature type="domain" description="Tyr recombinase" evidence="5">
    <location>
        <begin position="128"/>
        <end position="343"/>
    </location>
</feature>
<evidence type="ECO:0000256" key="3">
    <source>
        <dbReference type="ARBA" id="ARBA00023172"/>
    </source>
</evidence>
<dbReference type="STRING" id="1227498.C492_22532"/>
<evidence type="ECO:0000256" key="2">
    <source>
        <dbReference type="ARBA" id="ARBA00023125"/>
    </source>
</evidence>
<dbReference type="Gene3D" id="1.10.150.130">
    <property type="match status" value="1"/>
</dbReference>
<dbReference type="GO" id="GO:0003677">
    <property type="term" value="F:DNA binding"/>
    <property type="evidence" value="ECO:0007669"/>
    <property type="project" value="UniProtKB-UniRule"/>
</dbReference>
<reference evidence="7 8" key="1">
    <citation type="journal article" date="2014" name="PLoS Genet.">
        <title>Phylogenetically driven sequencing of extremely halophilic archaea reveals strategies for static and dynamic osmo-response.</title>
        <authorList>
            <person name="Becker E.A."/>
            <person name="Seitzer P.M."/>
            <person name="Tritt A."/>
            <person name="Larsen D."/>
            <person name="Krusor M."/>
            <person name="Yao A.I."/>
            <person name="Wu D."/>
            <person name="Madern D."/>
            <person name="Eisen J.A."/>
            <person name="Darling A.E."/>
            <person name="Facciotti M.T."/>
        </authorList>
    </citation>
    <scope>NUCLEOTIDE SEQUENCE [LARGE SCALE GENOMIC DNA]</scope>
    <source>
        <strain evidence="7 8">DSM 18795</strain>
    </source>
</reference>
<dbReference type="GO" id="GO:0006310">
    <property type="term" value="P:DNA recombination"/>
    <property type="evidence" value="ECO:0007669"/>
    <property type="project" value="UniProtKB-KW"/>
</dbReference>
<dbReference type="CDD" id="cd00397">
    <property type="entry name" value="DNA_BRE_C"/>
    <property type="match status" value="1"/>
</dbReference>
<feature type="domain" description="Core-binding (CB)" evidence="6">
    <location>
        <begin position="16"/>
        <end position="102"/>
    </location>
</feature>
<dbReference type="GO" id="GO:0015074">
    <property type="term" value="P:DNA integration"/>
    <property type="evidence" value="ECO:0007669"/>
    <property type="project" value="UniProtKB-KW"/>
</dbReference>
<comment type="caution">
    <text evidence="7">The sequence shown here is derived from an EMBL/GenBank/DDBJ whole genome shotgun (WGS) entry which is preliminary data.</text>
</comment>
<evidence type="ECO:0000259" key="6">
    <source>
        <dbReference type="PROSITE" id="PS51900"/>
    </source>
</evidence>
<evidence type="ECO:0000313" key="7">
    <source>
        <dbReference type="EMBL" id="ELY50600.1"/>
    </source>
</evidence>
<dbReference type="SUPFAM" id="SSF56349">
    <property type="entry name" value="DNA breaking-rejoining enzymes"/>
    <property type="match status" value="1"/>
</dbReference>
<dbReference type="PANTHER" id="PTHR30349:SF41">
    <property type="entry name" value="INTEGRASE_RECOMBINASE PROTEIN MJ0367-RELATED"/>
    <property type="match status" value="1"/>
</dbReference>
<dbReference type="InterPro" id="IPR044068">
    <property type="entry name" value="CB"/>
</dbReference>
<dbReference type="Pfam" id="PF00589">
    <property type="entry name" value="Phage_integrase"/>
    <property type="match status" value="1"/>
</dbReference>
<organism evidence="7 8">
    <name type="scientific">Natronococcus jeotgali DSM 18795</name>
    <dbReference type="NCBI Taxonomy" id="1227498"/>
    <lineage>
        <taxon>Archaea</taxon>
        <taxon>Methanobacteriati</taxon>
        <taxon>Methanobacteriota</taxon>
        <taxon>Stenosarchaea group</taxon>
        <taxon>Halobacteria</taxon>
        <taxon>Halobacteriales</taxon>
        <taxon>Natrialbaceae</taxon>
        <taxon>Natronococcus</taxon>
    </lineage>
</organism>
<dbReference type="Proteomes" id="UP000011531">
    <property type="component" value="Unassembled WGS sequence"/>
</dbReference>
<keyword evidence="8" id="KW-1185">Reference proteome</keyword>
<sequence length="349" mass="40819">MGASVNPMTKNDLEPISPAEAKNMYLDARKQEVSQSTLDGYHYRLKHFIRWCEEVERIDNMNDLSGRDLQRYKTWRRDDGDLKPISLEGQLDALRIFIRWCGSIDAVEPDLHEKFEALMPKLEKTDEQSETILEVDQAEALLEYQRKFEHASRPHIIIEILWHTGIRLGALHSLDLDDYDEEHERLALRHRPESETPLKNGKEGERMIALSPEVCRVIEDWRDHHRHDVEDDYGREPLLTSRNGRMNRSSIRDAVYLVTRPCYYSNECPKDRDPDDCEAAEYGGYCKCPINVSPHDIRRGSITNFLTEDVPEKVVSDRMNVGQDVLDKHYDKRGEEVKVEQRRGYLENI</sequence>
<protein>
    <submittedName>
        <fullName evidence="7">Integrase family protein</fullName>
    </submittedName>
</protein>
<dbReference type="PROSITE" id="PS51900">
    <property type="entry name" value="CB"/>
    <property type="match status" value="1"/>
</dbReference>
<keyword evidence="2 4" id="KW-0238">DNA-binding</keyword>
<dbReference type="AlphaFoldDB" id="L9WM93"/>
<proteinExistence type="predicted"/>
<keyword evidence="1" id="KW-0229">DNA integration</keyword>
<evidence type="ECO:0000313" key="8">
    <source>
        <dbReference type="Proteomes" id="UP000011531"/>
    </source>
</evidence>
<dbReference type="Pfam" id="PF02899">
    <property type="entry name" value="Phage_int_SAM_1"/>
    <property type="match status" value="1"/>
</dbReference>
<dbReference type="PATRIC" id="fig|1227498.3.peg.4482"/>
<dbReference type="InterPro" id="IPR004107">
    <property type="entry name" value="Integrase_SAM-like_N"/>
</dbReference>
<gene>
    <name evidence="7" type="ORF">C492_22532</name>
</gene>
<dbReference type="EMBL" id="AOIA01000167">
    <property type="protein sequence ID" value="ELY50600.1"/>
    <property type="molecule type" value="Genomic_DNA"/>
</dbReference>
<dbReference type="Gene3D" id="1.10.443.10">
    <property type="entry name" value="Intergrase catalytic core"/>
    <property type="match status" value="1"/>
</dbReference>
<dbReference type="InterPro" id="IPR010998">
    <property type="entry name" value="Integrase_recombinase_N"/>
</dbReference>
<dbReference type="InterPro" id="IPR011010">
    <property type="entry name" value="DNA_brk_join_enz"/>
</dbReference>
<dbReference type="PANTHER" id="PTHR30349">
    <property type="entry name" value="PHAGE INTEGRASE-RELATED"/>
    <property type="match status" value="1"/>
</dbReference>
<accession>L9WM93</accession>
<dbReference type="InterPro" id="IPR002104">
    <property type="entry name" value="Integrase_catalytic"/>
</dbReference>
<dbReference type="InterPro" id="IPR013762">
    <property type="entry name" value="Integrase-like_cat_sf"/>
</dbReference>
<evidence type="ECO:0000259" key="5">
    <source>
        <dbReference type="PROSITE" id="PS51898"/>
    </source>
</evidence>
<evidence type="ECO:0000256" key="1">
    <source>
        <dbReference type="ARBA" id="ARBA00022908"/>
    </source>
</evidence>